<name>A0A5B0PTL9_PUCGR</name>
<evidence type="ECO:0000313" key="2">
    <source>
        <dbReference type="Proteomes" id="UP000324748"/>
    </source>
</evidence>
<dbReference type="Proteomes" id="UP000324748">
    <property type="component" value="Unassembled WGS sequence"/>
</dbReference>
<comment type="caution">
    <text evidence="1">The sequence shown here is derived from an EMBL/GenBank/DDBJ whole genome shotgun (WGS) entry which is preliminary data.</text>
</comment>
<dbReference type="AlphaFoldDB" id="A0A5B0PTL9"/>
<reference evidence="1 2" key="1">
    <citation type="submission" date="2019-05" db="EMBL/GenBank/DDBJ databases">
        <title>Emergence of the Ug99 lineage of the wheat stem rust pathogen through somatic hybridization.</title>
        <authorList>
            <person name="Li F."/>
            <person name="Upadhyaya N.M."/>
            <person name="Sperschneider J."/>
            <person name="Matny O."/>
            <person name="Nguyen-Phuc H."/>
            <person name="Mago R."/>
            <person name="Raley C."/>
            <person name="Miller M.E."/>
            <person name="Silverstein K.A.T."/>
            <person name="Henningsen E."/>
            <person name="Hirsch C.D."/>
            <person name="Visser B."/>
            <person name="Pretorius Z.A."/>
            <person name="Steffenson B.J."/>
            <person name="Schwessinger B."/>
            <person name="Dodds P.N."/>
            <person name="Figueroa M."/>
        </authorList>
    </citation>
    <scope>NUCLEOTIDE SEQUENCE [LARGE SCALE GENOMIC DNA]</scope>
    <source>
        <strain evidence="1">21-0</strain>
    </source>
</reference>
<sequence>MSRSIVTRVQQLVEIDSYSGSTAIEINSYSDLTTGQDGTPLEFEGWSRWNTTCVQRLVKIEHHLRLMAS</sequence>
<gene>
    <name evidence="1" type="ORF">PGT21_011420</name>
</gene>
<dbReference type="EMBL" id="VSWC01000042">
    <property type="protein sequence ID" value="KAA1103259.1"/>
    <property type="molecule type" value="Genomic_DNA"/>
</dbReference>
<organism evidence="1 2">
    <name type="scientific">Puccinia graminis f. sp. tritici</name>
    <dbReference type="NCBI Taxonomy" id="56615"/>
    <lineage>
        <taxon>Eukaryota</taxon>
        <taxon>Fungi</taxon>
        <taxon>Dikarya</taxon>
        <taxon>Basidiomycota</taxon>
        <taxon>Pucciniomycotina</taxon>
        <taxon>Pucciniomycetes</taxon>
        <taxon>Pucciniales</taxon>
        <taxon>Pucciniaceae</taxon>
        <taxon>Puccinia</taxon>
    </lineage>
</organism>
<accession>A0A5B0PTL9</accession>
<proteinExistence type="predicted"/>
<keyword evidence="2" id="KW-1185">Reference proteome</keyword>
<protein>
    <submittedName>
        <fullName evidence="1">Uncharacterized protein</fullName>
    </submittedName>
</protein>
<evidence type="ECO:0000313" key="1">
    <source>
        <dbReference type="EMBL" id="KAA1103259.1"/>
    </source>
</evidence>